<dbReference type="GeneID" id="19011987"/>
<dbReference type="CDD" id="cd22671">
    <property type="entry name" value="FHA_APTX-like"/>
    <property type="match status" value="1"/>
</dbReference>
<dbReference type="KEGG" id="bpg:Bathy14g03220"/>
<protein>
    <recommendedName>
        <fullName evidence="4">FHA domain-containing protein</fullName>
    </recommendedName>
</protein>
<dbReference type="OrthoDB" id="494673at2759"/>
<dbReference type="Proteomes" id="UP000198341">
    <property type="component" value="Chromosome 14"/>
</dbReference>
<keyword evidence="3" id="KW-1185">Reference proteome</keyword>
<dbReference type="InterPro" id="IPR008984">
    <property type="entry name" value="SMAD_FHA_dom_sf"/>
</dbReference>
<dbReference type="SUPFAM" id="SSF49879">
    <property type="entry name" value="SMAD/FHA domain"/>
    <property type="match status" value="1"/>
</dbReference>
<evidence type="ECO:0000313" key="3">
    <source>
        <dbReference type="Proteomes" id="UP000198341"/>
    </source>
</evidence>
<sequence length="580" mass="64858">MGLREGFRELWDDMFSYRTLKVVKISDKRLAYVHKSLMALILVYAGVSMIGGHTYMLLETPGMYISTDVSDTKRMLDFNQAASTYCNKTITDYAGDPPFMDSFHDNICKNFSTSEIVSVSANSIFVGTHVKETNFQRECNTSTDLCSTLPQYDTSKNYFATNPENVTFQFKTTLDTSWFTSAPSLIYIKDNQTNTILTVDSESAVVSERYPSFSVDELLELAGVKLDDRNELVVRTDSFVPPFPLYRLTGIRLSIDWTFSNFRPMSSLQPFDYRILADVSVSSSSKGYLVNTVETVHFSGEPDDVTSSGTILEFRGVEIEFRSNGLLGKADFYTTMMALMSCFIMVSVATTVVDIIGAFIYDSFKNDKIEDDGERQHLEHMILNLETVGVPFNHDDLQVLPNVSIKEFLQLLQRDIVKLNSLALHISRDLTEAGFNRHASSKKSFSDAGTNKQVRYKCYLIGPDKSEIYLTGGPQTIGRGNGNCISKRISHKQLSILANTYNGTAILRGLHTKNMSGIAISGGAWQPISGNDEVELEDGDMIALLLDEKNQETSVEGVFVYRSESLVGKKAKSGWLDWVL</sequence>
<dbReference type="EMBL" id="FO082265">
    <property type="protein sequence ID" value="CCO19785.1"/>
    <property type="molecule type" value="Genomic_DNA"/>
</dbReference>
<evidence type="ECO:0000256" key="1">
    <source>
        <dbReference type="SAM" id="Phobius"/>
    </source>
</evidence>
<gene>
    <name evidence="2" type="ordered locus">Bathy14g03220</name>
</gene>
<reference evidence="2 3" key="1">
    <citation type="submission" date="2011-10" db="EMBL/GenBank/DDBJ databases">
        <authorList>
            <person name="Genoscope - CEA"/>
        </authorList>
    </citation>
    <scope>NUCLEOTIDE SEQUENCE [LARGE SCALE GENOMIC DNA]</scope>
    <source>
        <strain evidence="2 3">RCC 1105</strain>
    </source>
</reference>
<feature type="transmembrane region" description="Helical" evidence="1">
    <location>
        <begin position="332"/>
        <end position="361"/>
    </location>
</feature>
<dbReference type="RefSeq" id="XP_007509328.1">
    <property type="nucleotide sequence ID" value="XM_007509266.1"/>
</dbReference>
<evidence type="ECO:0000313" key="2">
    <source>
        <dbReference type="EMBL" id="CCO19785.1"/>
    </source>
</evidence>
<evidence type="ECO:0008006" key="4">
    <source>
        <dbReference type="Google" id="ProtNLM"/>
    </source>
</evidence>
<keyword evidence="1" id="KW-1133">Transmembrane helix</keyword>
<name>K8F4P1_9CHLO</name>
<dbReference type="Gene3D" id="2.60.200.20">
    <property type="match status" value="1"/>
</dbReference>
<accession>K8F4P1</accession>
<feature type="transmembrane region" description="Helical" evidence="1">
    <location>
        <begin position="37"/>
        <end position="58"/>
    </location>
</feature>
<dbReference type="AlphaFoldDB" id="K8F4P1"/>
<proteinExistence type="predicted"/>
<keyword evidence="1" id="KW-0812">Transmembrane</keyword>
<organism evidence="2 3">
    <name type="scientific">Bathycoccus prasinos</name>
    <dbReference type="NCBI Taxonomy" id="41875"/>
    <lineage>
        <taxon>Eukaryota</taxon>
        <taxon>Viridiplantae</taxon>
        <taxon>Chlorophyta</taxon>
        <taxon>Mamiellophyceae</taxon>
        <taxon>Mamiellales</taxon>
        <taxon>Bathycoccaceae</taxon>
        <taxon>Bathycoccus</taxon>
    </lineage>
</organism>
<keyword evidence="1" id="KW-0472">Membrane</keyword>